<evidence type="ECO:0000256" key="7">
    <source>
        <dbReference type="SAM" id="Phobius"/>
    </source>
</evidence>
<keyword evidence="8" id="KW-0614">Plasmid</keyword>
<gene>
    <name evidence="8" type="ORF">JWS13_01025</name>
</gene>
<organism evidence="8 9">
    <name type="scientific">Rhodococcus pseudokoreensis</name>
    <dbReference type="NCBI Taxonomy" id="2811421"/>
    <lineage>
        <taxon>Bacteria</taxon>
        <taxon>Bacillati</taxon>
        <taxon>Actinomycetota</taxon>
        <taxon>Actinomycetes</taxon>
        <taxon>Mycobacteriales</taxon>
        <taxon>Nocardiaceae</taxon>
        <taxon>Rhodococcus</taxon>
    </lineage>
</organism>
<reference evidence="8 9" key="2">
    <citation type="journal article" date="2022" name="Arch. Microbiol.">
        <title>Rhodococcus pseudokoreensis sp. nov. isolated from the rhizosphere of young M26 apple rootstocks.</title>
        <authorList>
            <person name="Kampfer P."/>
            <person name="Glaeser S.P."/>
            <person name="Blom J."/>
            <person name="Wolf J."/>
            <person name="Benning S."/>
            <person name="Schloter M."/>
            <person name="Neumann-Schaal M."/>
        </authorList>
    </citation>
    <scope>NUCLEOTIDE SEQUENCE [LARGE SCALE GENOMIC DNA]</scope>
    <source>
        <strain evidence="8 9">R79</strain>
    </source>
</reference>
<evidence type="ECO:0000256" key="2">
    <source>
        <dbReference type="ARBA" id="ARBA00006679"/>
    </source>
</evidence>
<dbReference type="InterPro" id="IPR032808">
    <property type="entry name" value="DoxX"/>
</dbReference>
<evidence type="ECO:0000256" key="3">
    <source>
        <dbReference type="ARBA" id="ARBA00022475"/>
    </source>
</evidence>
<dbReference type="Pfam" id="PF07681">
    <property type="entry name" value="DoxX"/>
    <property type="match status" value="1"/>
</dbReference>
<keyword evidence="6 7" id="KW-0472">Membrane</keyword>
<protein>
    <submittedName>
        <fullName evidence="8">DoxX family protein</fullName>
    </submittedName>
</protein>
<dbReference type="PANTHER" id="PTHR33452">
    <property type="entry name" value="OXIDOREDUCTASE CATD-RELATED"/>
    <property type="match status" value="1"/>
</dbReference>
<dbReference type="EMBL" id="CP070614">
    <property type="protein sequence ID" value="QSE87293.1"/>
    <property type="molecule type" value="Genomic_DNA"/>
</dbReference>
<proteinExistence type="inferred from homology"/>
<keyword evidence="4 7" id="KW-0812">Transmembrane</keyword>
<keyword evidence="5 7" id="KW-1133">Transmembrane helix</keyword>
<feature type="transmembrane region" description="Helical" evidence="7">
    <location>
        <begin position="139"/>
        <end position="162"/>
    </location>
</feature>
<geneLocation type="plasmid" evidence="8 9">
    <name>unnamed5</name>
</geneLocation>
<dbReference type="RefSeq" id="WP_206003975.1">
    <property type="nucleotide sequence ID" value="NZ_CP070614.1"/>
</dbReference>
<evidence type="ECO:0000256" key="4">
    <source>
        <dbReference type="ARBA" id="ARBA00022692"/>
    </source>
</evidence>
<dbReference type="Proteomes" id="UP000662986">
    <property type="component" value="Plasmid unnamed5"/>
</dbReference>
<evidence type="ECO:0000313" key="8">
    <source>
        <dbReference type="EMBL" id="QSE87293.1"/>
    </source>
</evidence>
<dbReference type="InterPro" id="IPR051907">
    <property type="entry name" value="DoxX-like_oxidoreductase"/>
</dbReference>
<reference evidence="8 9" key="1">
    <citation type="journal article" date="2021" name="Microbiol. Resour. Announc.">
        <title>Complete Genome Sequences of Two Rhodococcus sp. Strains with Large and Linear Chromosomes, Isolated from Apple Rhizosphere.</title>
        <authorList>
            <person name="Benning S."/>
            <person name="Brugnone N."/>
            <person name="Siani R."/>
            <person name="Kublik S."/>
            <person name="Schloter M."/>
            <person name="Rad V."/>
        </authorList>
    </citation>
    <scope>NUCLEOTIDE SEQUENCE [LARGE SCALE GENOMIC DNA]</scope>
    <source>
        <strain evidence="8 9">R79</strain>
    </source>
</reference>
<dbReference type="PANTHER" id="PTHR33452:SF1">
    <property type="entry name" value="INNER MEMBRANE PROTEIN YPHA-RELATED"/>
    <property type="match status" value="1"/>
</dbReference>
<evidence type="ECO:0000313" key="9">
    <source>
        <dbReference type="Proteomes" id="UP000662986"/>
    </source>
</evidence>
<evidence type="ECO:0000256" key="1">
    <source>
        <dbReference type="ARBA" id="ARBA00004651"/>
    </source>
</evidence>
<feature type="transmembrane region" description="Helical" evidence="7">
    <location>
        <begin position="60"/>
        <end position="85"/>
    </location>
</feature>
<accession>A0A974VWU7</accession>
<name>A0A974VWU7_9NOCA</name>
<keyword evidence="3" id="KW-1003">Cell membrane</keyword>
<evidence type="ECO:0000256" key="6">
    <source>
        <dbReference type="ARBA" id="ARBA00023136"/>
    </source>
</evidence>
<feature type="transmembrane region" description="Helical" evidence="7">
    <location>
        <begin position="97"/>
        <end position="119"/>
    </location>
</feature>
<comment type="similarity">
    <text evidence="2">Belongs to the DoxX family.</text>
</comment>
<comment type="subcellular location">
    <subcellularLocation>
        <location evidence="1">Cell membrane</location>
        <topology evidence="1">Multi-pass membrane protein</topology>
    </subcellularLocation>
</comment>
<sequence length="176" mass="17650">MDIGLLALRLLIAAVLFAHATQKAFGWFSGPGLAKAETQFTMLGQEPAAVKVRLAISCELSAAVLLVLGLATPLGATIATATMLVAGYSLITLNKSFWAAAGGGEYPIVLAALAGVIAFTGPGAYAVDEVIGILPSTPFAGGGLAGLIVVVTASVAAAPVILSTRRSRAKQPTSSS</sequence>
<keyword evidence="9" id="KW-1185">Reference proteome</keyword>
<evidence type="ECO:0000256" key="5">
    <source>
        <dbReference type="ARBA" id="ARBA00022989"/>
    </source>
</evidence>